<proteinExistence type="predicted"/>
<protein>
    <submittedName>
        <fullName evidence="1">Uncharacterized protein</fullName>
    </submittedName>
</protein>
<gene>
    <name evidence="1" type="ORF">NM688_g792</name>
</gene>
<dbReference type="EMBL" id="JANHOG010000074">
    <property type="protein sequence ID" value="KAJ3558659.1"/>
    <property type="molecule type" value="Genomic_DNA"/>
</dbReference>
<keyword evidence="2" id="KW-1185">Reference proteome</keyword>
<dbReference type="Proteomes" id="UP001148662">
    <property type="component" value="Unassembled WGS sequence"/>
</dbReference>
<evidence type="ECO:0000313" key="2">
    <source>
        <dbReference type="Proteomes" id="UP001148662"/>
    </source>
</evidence>
<organism evidence="1 2">
    <name type="scientific">Phlebia brevispora</name>
    <dbReference type="NCBI Taxonomy" id="194682"/>
    <lineage>
        <taxon>Eukaryota</taxon>
        <taxon>Fungi</taxon>
        <taxon>Dikarya</taxon>
        <taxon>Basidiomycota</taxon>
        <taxon>Agaricomycotina</taxon>
        <taxon>Agaricomycetes</taxon>
        <taxon>Polyporales</taxon>
        <taxon>Meruliaceae</taxon>
        <taxon>Phlebia</taxon>
    </lineage>
</organism>
<reference evidence="1" key="1">
    <citation type="submission" date="2022-07" db="EMBL/GenBank/DDBJ databases">
        <title>Genome Sequence of Phlebia brevispora.</title>
        <authorList>
            <person name="Buettner E."/>
        </authorList>
    </citation>
    <scope>NUCLEOTIDE SEQUENCE</scope>
    <source>
        <strain evidence="1">MPL23</strain>
    </source>
</reference>
<sequence length="193" mass="21323">MDDDYYSIDAILAENQKIQCTFKKEIPNMGHLTGGNERDIKPTMKAQIPVWLARTLFFSGYADLTMPPAYAERVRHALDAEATSVKLSNLVGQGGLWYGFGRLIMNELDDDSPDTQELSKLLATTFKARLPAVVDQAQHFASINTAGSSGGGADAGIAFREGLDGTERELFNLAQESAKRTKLWYESSDRGRR</sequence>
<accession>A0ACC1TD48</accession>
<comment type="caution">
    <text evidence="1">The sequence shown here is derived from an EMBL/GenBank/DDBJ whole genome shotgun (WGS) entry which is preliminary data.</text>
</comment>
<evidence type="ECO:0000313" key="1">
    <source>
        <dbReference type="EMBL" id="KAJ3558659.1"/>
    </source>
</evidence>
<name>A0ACC1TD48_9APHY</name>